<dbReference type="PANTHER" id="PTHR30319">
    <property type="entry name" value="PHENYLACETIC ACID REGULATOR-RELATED TRANSCRIPTIONAL REPRESSOR"/>
    <property type="match status" value="1"/>
</dbReference>
<sequence>MRSRQPKRLILAFFGEYVFEQNVEPVRASVLIDVLDGAGIAASATRATLVRLVAHGILARERKGREIMFSLTDAGSAVLREAGDRVRGQHSFTPQGDGWTMVTFTIPEDQRTLRHRLRSTLTWERFAPLRDGLWLAPGDVDLDAVLEPLRADLPTGALTAFRARELPGYSMDASVAAAWDLDRIRGEHEAFIEAWSDLSTMEAAGSALSARTMLVADWLGLLRVDPRLPPEFLGADWPSPLSAELYWSWRAQLADDALAEFARRVPAAPAPVPPAAYKRPRVISTPGSSRALG</sequence>
<dbReference type="GO" id="GO:0006351">
    <property type="term" value="P:DNA-templated transcription"/>
    <property type="evidence" value="ECO:0007669"/>
    <property type="project" value="InterPro"/>
</dbReference>
<protein>
    <submittedName>
        <fullName evidence="4">PadR family transcriptional regulator</fullName>
    </submittedName>
</protein>
<dbReference type="EMBL" id="QEEX01000001">
    <property type="protein sequence ID" value="PWB97964.1"/>
    <property type="molecule type" value="Genomic_DNA"/>
</dbReference>
<proteinExistence type="predicted"/>
<dbReference type="AlphaFoldDB" id="A0A2U1T260"/>
<dbReference type="InterPro" id="IPR011965">
    <property type="entry name" value="PaaX_trns_reg"/>
</dbReference>
<evidence type="ECO:0000259" key="3">
    <source>
        <dbReference type="Pfam" id="PF20803"/>
    </source>
</evidence>
<gene>
    <name evidence="4" type="ORF">DF220_09095</name>
</gene>
<dbReference type="RefSeq" id="WP_108997785.1">
    <property type="nucleotide sequence ID" value="NZ_QEEX01000001.1"/>
</dbReference>
<keyword evidence="5" id="KW-1185">Reference proteome</keyword>
<dbReference type="Gene3D" id="1.10.10.10">
    <property type="entry name" value="Winged helix-like DNA-binding domain superfamily/Winged helix DNA-binding domain"/>
    <property type="match status" value="1"/>
</dbReference>
<dbReference type="InterPro" id="IPR036388">
    <property type="entry name" value="WH-like_DNA-bd_sf"/>
</dbReference>
<dbReference type="Pfam" id="PF20803">
    <property type="entry name" value="PaaX_M"/>
    <property type="match status" value="1"/>
</dbReference>
<dbReference type="Pfam" id="PF07848">
    <property type="entry name" value="PaaX"/>
    <property type="match status" value="1"/>
</dbReference>
<dbReference type="InterPro" id="IPR013225">
    <property type="entry name" value="PaaX_C"/>
</dbReference>
<organism evidence="4 5">
    <name type="scientific">Homoserinimonas hongtaonis</name>
    <dbReference type="NCBI Taxonomy" id="2079791"/>
    <lineage>
        <taxon>Bacteria</taxon>
        <taxon>Bacillati</taxon>
        <taxon>Actinomycetota</taxon>
        <taxon>Actinomycetes</taxon>
        <taxon>Micrococcales</taxon>
        <taxon>Microbacteriaceae</taxon>
        <taxon>Homoserinimonas</taxon>
    </lineage>
</organism>
<accession>A0A2U1T260</accession>
<dbReference type="Gene3D" id="3.30.70.2650">
    <property type="match status" value="1"/>
</dbReference>
<evidence type="ECO:0000259" key="2">
    <source>
        <dbReference type="Pfam" id="PF08223"/>
    </source>
</evidence>
<feature type="domain" description="Transcriptional repressor PaaX-like C-terminal" evidence="2">
    <location>
        <begin position="179"/>
        <end position="258"/>
    </location>
</feature>
<dbReference type="PANTHER" id="PTHR30319:SF1">
    <property type="entry name" value="TRANSCRIPTIONAL REPRESSOR PAAX"/>
    <property type="match status" value="1"/>
</dbReference>
<evidence type="ECO:0000313" key="5">
    <source>
        <dbReference type="Proteomes" id="UP000244978"/>
    </source>
</evidence>
<reference evidence="5" key="1">
    <citation type="submission" date="2018-04" db="EMBL/GenBank/DDBJ databases">
        <authorList>
            <person name="Liu S."/>
            <person name="Wang Z."/>
            <person name="Li J."/>
        </authorList>
    </citation>
    <scope>NUCLEOTIDE SEQUENCE [LARGE SCALE GENOMIC DNA]</scope>
    <source>
        <strain evidence="5">S1194</strain>
    </source>
</reference>
<feature type="domain" description="Transcriptional repressor PaaX-like N-terminal" evidence="1">
    <location>
        <begin position="8"/>
        <end position="75"/>
    </location>
</feature>
<dbReference type="PIRSF" id="PIRSF020623">
    <property type="entry name" value="PaaX"/>
    <property type="match status" value="1"/>
</dbReference>
<name>A0A2U1T260_9MICO</name>
<dbReference type="InterPro" id="IPR012906">
    <property type="entry name" value="PaaX-like_N"/>
</dbReference>
<evidence type="ECO:0000313" key="4">
    <source>
        <dbReference type="EMBL" id="PWB97964.1"/>
    </source>
</evidence>
<evidence type="ECO:0000259" key="1">
    <source>
        <dbReference type="Pfam" id="PF07848"/>
    </source>
</evidence>
<dbReference type="Pfam" id="PF08223">
    <property type="entry name" value="PaaX_C"/>
    <property type="match status" value="1"/>
</dbReference>
<comment type="caution">
    <text evidence="4">The sequence shown here is derived from an EMBL/GenBank/DDBJ whole genome shotgun (WGS) entry which is preliminary data.</text>
</comment>
<dbReference type="Proteomes" id="UP000244978">
    <property type="component" value="Unassembled WGS sequence"/>
</dbReference>
<dbReference type="InterPro" id="IPR048846">
    <property type="entry name" value="PaaX-like_central"/>
</dbReference>
<feature type="domain" description="Transcriptional repressor PaaX-like central Cas2-like" evidence="3">
    <location>
        <begin position="97"/>
        <end position="164"/>
    </location>
</feature>